<dbReference type="OrthoDB" id="190201at2759"/>
<organism evidence="3 4">
    <name type="scientific">Hyaloscypha variabilis (strain UAMH 11265 / GT02V1 / F)</name>
    <name type="common">Meliniomyces variabilis</name>
    <dbReference type="NCBI Taxonomy" id="1149755"/>
    <lineage>
        <taxon>Eukaryota</taxon>
        <taxon>Fungi</taxon>
        <taxon>Dikarya</taxon>
        <taxon>Ascomycota</taxon>
        <taxon>Pezizomycotina</taxon>
        <taxon>Leotiomycetes</taxon>
        <taxon>Helotiales</taxon>
        <taxon>Hyaloscyphaceae</taxon>
        <taxon>Hyaloscypha</taxon>
        <taxon>Hyaloscypha variabilis</taxon>
    </lineage>
</organism>
<dbReference type="Pfam" id="PF12697">
    <property type="entry name" value="Abhydrolase_6"/>
    <property type="match status" value="1"/>
</dbReference>
<feature type="signal peptide" evidence="1">
    <location>
        <begin position="1"/>
        <end position="18"/>
    </location>
</feature>
<evidence type="ECO:0000256" key="1">
    <source>
        <dbReference type="SAM" id="SignalP"/>
    </source>
</evidence>
<sequence>MKLPCALSLVFLTSFVTSQDISSDTRVCQEFTVPVTVTSQVFITEYSAFQDSYDVVGFVNNIAGRDSNTTFAPLGGRKNVTASYTIGATICNPKGSGGKNKTLLLATPGLGYDRRYWDSEVDPANYSFVDFAISQGYSVFFYDRLGTGESSKVSGYNDPQAQIQLAILQQLTLLLRAGKYTGVLGVPGKLVHVGHSFGSFLSNALVATTPELSDAAILTGIAYGSASMTFIEAWGLRIATQIAPGRWNNRDNGYLTWVDAFGNAAVFFYPGSYDTEVLWYTEDVKQPLAAIELLTPSALRLRAVGFTRPVMIISGEFDFAVCDGDCRGFLASAKEEIFPNATDFQAVVHPGVGHAINFSYNATGAYGIMLEYLERHEL</sequence>
<dbReference type="GO" id="GO:0016787">
    <property type="term" value="F:hydrolase activity"/>
    <property type="evidence" value="ECO:0007669"/>
    <property type="project" value="UniProtKB-KW"/>
</dbReference>
<evidence type="ECO:0000313" key="3">
    <source>
        <dbReference type="EMBL" id="PMD40736.1"/>
    </source>
</evidence>
<name>A0A2J6RQE8_HYAVF</name>
<accession>A0A2J6RQE8</accession>
<keyword evidence="3" id="KW-0378">Hydrolase</keyword>
<keyword evidence="1" id="KW-0732">Signal</keyword>
<keyword evidence="4" id="KW-1185">Reference proteome</keyword>
<proteinExistence type="predicted"/>
<protein>
    <submittedName>
        <fullName evidence="3">Alpha/beta-hydrolase</fullName>
    </submittedName>
</protein>
<dbReference type="EMBL" id="KZ613945">
    <property type="protein sequence ID" value="PMD40736.1"/>
    <property type="molecule type" value="Genomic_DNA"/>
</dbReference>
<dbReference type="InterPro" id="IPR029058">
    <property type="entry name" value="AB_hydrolase_fold"/>
</dbReference>
<dbReference type="STRING" id="1149755.A0A2J6RQE8"/>
<reference evidence="3 4" key="1">
    <citation type="submission" date="2016-04" db="EMBL/GenBank/DDBJ databases">
        <title>A degradative enzymes factory behind the ericoid mycorrhizal symbiosis.</title>
        <authorList>
            <consortium name="DOE Joint Genome Institute"/>
            <person name="Martino E."/>
            <person name="Morin E."/>
            <person name="Grelet G."/>
            <person name="Kuo A."/>
            <person name="Kohler A."/>
            <person name="Daghino S."/>
            <person name="Barry K."/>
            <person name="Choi C."/>
            <person name="Cichocki N."/>
            <person name="Clum A."/>
            <person name="Copeland A."/>
            <person name="Hainaut M."/>
            <person name="Haridas S."/>
            <person name="Labutti K."/>
            <person name="Lindquist E."/>
            <person name="Lipzen A."/>
            <person name="Khouja H.-R."/>
            <person name="Murat C."/>
            <person name="Ohm R."/>
            <person name="Olson A."/>
            <person name="Spatafora J."/>
            <person name="Veneault-Fourrey C."/>
            <person name="Henrissat B."/>
            <person name="Grigoriev I."/>
            <person name="Martin F."/>
            <person name="Perotto S."/>
        </authorList>
    </citation>
    <scope>NUCLEOTIDE SEQUENCE [LARGE SCALE GENOMIC DNA]</scope>
    <source>
        <strain evidence="3 4">F</strain>
    </source>
</reference>
<dbReference type="InterPro" id="IPR000073">
    <property type="entry name" value="AB_hydrolase_1"/>
</dbReference>
<dbReference type="Gene3D" id="3.40.50.1820">
    <property type="entry name" value="alpha/beta hydrolase"/>
    <property type="match status" value="1"/>
</dbReference>
<evidence type="ECO:0000259" key="2">
    <source>
        <dbReference type="Pfam" id="PF12697"/>
    </source>
</evidence>
<feature type="domain" description="AB hydrolase-1" evidence="2">
    <location>
        <begin position="106"/>
        <end position="359"/>
    </location>
</feature>
<dbReference type="SUPFAM" id="SSF53474">
    <property type="entry name" value="alpha/beta-Hydrolases"/>
    <property type="match status" value="1"/>
</dbReference>
<feature type="chain" id="PRO_5014443353" evidence="1">
    <location>
        <begin position="19"/>
        <end position="378"/>
    </location>
</feature>
<dbReference type="AlphaFoldDB" id="A0A2J6RQE8"/>
<dbReference type="Proteomes" id="UP000235786">
    <property type="component" value="Unassembled WGS sequence"/>
</dbReference>
<evidence type="ECO:0000313" key="4">
    <source>
        <dbReference type="Proteomes" id="UP000235786"/>
    </source>
</evidence>
<gene>
    <name evidence="3" type="ORF">L207DRAFT_566127</name>
</gene>